<accession>A0A2I2KLC0</accession>
<dbReference type="Proteomes" id="UP000234331">
    <property type="component" value="Unassembled WGS sequence"/>
</dbReference>
<evidence type="ECO:0000313" key="1">
    <source>
        <dbReference type="EMBL" id="SNQ46453.1"/>
    </source>
</evidence>
<organism evidence="1 2">
    <name type="scientific">Frankia canadensis</name>
    <dbReference type="NCBI Taxonomy" id="1836972"/>
    <lineage>
        <taxon>Bacteria</taxon>
        <taxon>Bacillati</taxon>
        <taxon>Actinomycetota</taxon>
        <taxon>Actinomycetes</taxon>
        <taxon>Frankiales</taxon>
        <taxon>Frankiaceae</taxon>
        <taxon>Frankia</taxon>
    </lineage>
</organism>
<evidence type="ECO:0000313" key="2">
    <source>
        <dbReference type="Proteomes" id="UP000234331"/>
    </source>
</evidence>
<protein>
    <submittedName>
        <fullName evidence="1">Uncharacterized protein</fullName>
    </submittedName>
</protein>
<sequence>MHYVPHAVADTLSWVRVRVRAAGGRRPTPDGQEAAVPR</sequence>
<name>A0A2I2KLC0_9ACTN</name>
<reference evidence="1 2" key="1">
    <citation type="submission" date="2017-06" db="EMBL/GenBank/DDBJ databases">
        <authorList>
            <person name="Kim H.J."/>
            <person name="Triplett B.A."/>
        </authorList>
    </citation>
    <scope>NUCLEOTIDE SEQUENCE [LARGE SCALE GENOMIC DNA]</scope>
    <source>
        <strain evidence="1">FRACA_ARgP5</strain>
    </source>
</reference>
<proteinExistence type="predicted"/>
<gene>
    <name evidence="1" type="ORF">FRACA_140052</name>
</gene>
<dbReference type="AlphaFoldDB" id="A0A2I2KLC0"/>
<dbReference type="EMBL" id="FZMO01000046">
    <property type="protein sequence ID" value="SNQ46453.1"/>
    <property type="molecule type" value="Genomic_DNA"/>
</dbReference>
<keyword evidence="2" id="KW-1185">Reference proteome</keyword>